<evidence type="ECO:0000313" key="2">
    <source>
        <dbReference type="EMBL" id="MPM87249.1"/>
    </source>
</evidence>
<accession>A0A645DDD0</accession>
<dbReference type="AlphaFoldDB" id="A0A645DDD0"/>
<sequence>MKKYYITAIVLVACIAIYCVYYRDRTPKEDEFSLFVYMYGSGAETERLQLYHNDVPIFSRKFKLKTYDNDPRMIFVSSLKKGEVTNLRFKLEDRLINGHKIWKDIDTTFSISTVDSDSTWISYTWSGALSISDISPLTEFKKRDDEFALFVYLHPPYFSEEMQVYHNDTLLYDGKIRSLYYDPLLMFVSNVKKGEMTRLRLKSVDVDTTFSLSTMDIDAIKMGIASSETVLLFDNHAEDAWLYD</sequence>
<keyword evidence="1" id="KW-0812">Transmembrane</keyword>
<organism evidence="2">
    <name type="scientific">bioreactor metagenome</name>
    <dbReference type="NCBI Taxonomy" id="1076179"/>
    <lineage>
        <taxon>unclassified sequences</taxon>
        <taxon>metagenomes</taxon>
        <taxon>ecological metagenomes</taxon>
    </lineage>
</organism>
<feature type="transmembrane region" description="Helical" evidence="1">
    <location>
        <begin position="6"/>
        <end position="22"/>
    </location>
</feature>
<evidence type="ECO:0000256" key="1">
    <source>
        <dbReference type="SAM" id="Phobius"/>
    </source>
</evidence>
<comment type="caution">
    <text evidence="2">The sequence shown here is derived from an EMBL/GenBank/DDBJ whole genome shotgun (WGS) entry which is preliminary data.</text>
</comment>
<gene>
    <name evidence="2" type="ORF">SDC9_134344</name>
</gene>
<proteinExistence type="predicted"/>
<dbReference type="EMBL" id="VSSQ01035110">
    <property type="protein sequence ID" value="MPM87249.1"/>
    <property type="molecule type" value="Genomic_DNA"/>
</dbReference>
<keyword evidence="1" id="KW-1133">Transmembrane helix</keyword>
<protein>
    <submittedName>
        <fullName evidence="2">Uncharacterized protein</fullName>
    </submittedName>
</protein>
<reference evidence="2" key="1">
    <citation type="submission" date="2019-08" db="EMBL/GenBank/DDBJ databases">
        <authorList>
            <person name="Kucharzyk K."/>
            <person name="Murdoch R.W."/>
            <person name="Higgins S."/>
            <person name="Loffler F."/>
        </authorList>
    </citation>
    <scope>NUCLEOTIDE SEQUENCE</scope>
</reference>
<name>A0A645DDD0_9ZZZZ</name>
<keyword evidence="1" id="KW-0472">Membrane</keyword>